<dbReference type="Proteomes" id="UP000011513">
    <property type="component" value="Unassembled WGS sequence"/>
</dbReference>
<comment type="caution">
    <text evidence="1">The sequence shown here is derived from an EMBL/GenBank/DDBJ whole genome shotgun (WGS) entry which is preliminary data.</text>
</comment>
<proteinExistence type="predicted"/>
<dbReference type="AlphaFoldDB" id="M0DHJ5"/>
<dbReference type="RefSeq" id="WP_008383207.1">
    <property type="nucleotide sequence ID" value="NZ_AOIV01000003.1"/>
</dbReference>
<evidence type="ECO:0000313" key="2">
    <source>
        <dbReference type="Proteomes" id="UP000011513"/>
    </source>
</evidence>
<organism evidence="1 2">
    <name type="scientific">Halogeometricum pallidum JCM 14848</name>
    <dbReference type="NCBI Taxonomy" id="1227487"/>
    <lineage>
        <taxon>Archaea</taxon>
        <taxon>Methanobacteriati</taxon>
        <taxon>Methanobacteriota</taxon>
        <taxon>Stenosarchaea group</taxon>
        <taxon>Halobacteria</taxon>
        <taxon>Halobacteriales</taxon>
        <taxon>Haloferacaceae</taxon>
        <taxon>Halogeometricum</taxon>
    </lineage>
</organism>
<evidence type="ECO:0000313" key="1">
    <source>
        <dbReference type="EMBL" id="ELZ34966.1"/>
    </source>
</evidence>
<dbReference type="InParanoid" id="M0DHJ5"/>
<protein>
    <submittedName>
        <fullName evidence="1">Uncharacterized protein</fullName>
    </submittedName>
</protein>
<name>M0DHJ5_HALPD</name>
<sequence>MNPTDAAKQLQYAVASQADDYQVKHWEATAYNDVFADVVERGELDDVMAVVETLGSEFTEESCPSVERARVVADDILTQNGRMMTDGGPDAEDD</sequence>
<reference evidence="1 2" key="1">
    <citation type="journal article" date="2014" name="PLoS Genet.">
        <title>Phylogenetically driven sequencing of extremely halophilic archaea reveals strategies for static and dynamic osmo-response.</title>
        <authorList>
            <person name="Becker E.A."/>
            <person name="Seitzer P.M."/>
            <person name="Tritt A."/>
            <person name="Larsen D."/>
            <person name="Krusor M."/>
            <person name="Yao A.I."/>
            <person name="Wu D."/>
            <person name="Madern D."/>
            <person name="Eisen J.A."/>
            <person name="Darling A.E."/>
            <person name="Facciotti M.T."/>
        </authorList>
    </citation>
    <scope>NUCLEOTIDE SEQUENCE [LARGE SCALE GENOMIC DNA]</scope>
    <source>
        <strain evidence="1 2">JCM 14848</strain>
    </source>
</reference>
<dbReference type="OrthoDB" id="297490at2157"/>
<dbReference type="EMBL" id="AOIV01000003">
    <property type="protein sequence ID" value="ELZ34966.1"/>
    <property type="molecule type" value="Genomic_DNA"/>
</dbReference>
<keyword evidence="2" id="KW-1185">Reference proteome</keyword>
<dbReference type="eggNOG" id="arCOG08956">
    <property type="taxonomic scope" value="Archaea"/>
</dbReference>
<gene>
    <name evidence="1" type="ORF">C474_01357</name>
</gene>
<accession>M0DHJ5</accession>